<proteinExistence type="predicted"/>
<name>A0A0E0ALX7_9ORYZ</name>
<dbReference type="Proteomes" id="UP000026961">
    <property type="component" value="Chromosome 7"/>
</dbReference>
<evidence type="ECO:0000313" key="3">
    <source>
        <dbReference type="Proteomes" id="UP000026961"/>
    </source>
</evidence>
<dbReference type="HOGENOM" id="CLU_2853406_0_0_1"/>
<feature type="region of interest" description="Disordered" evidence="1">
    <location>
        <begin position="43"/>
        <end position="65"/>
    </location>
</feature>
<organism evidence="2">
    <name type="scientific">Oryza glumipatula</name>
    <dbReference type="NCBI Taxonomy" id="40148"/>
    <lineage>
        <taxon>Eukaryota</taxon>
        <taxon>Viridiplantae</taxon>
        <taxon>Streptophyta</taxon>
        <taxon>Embryophyta</taxon>
        <taxon>Tracheophyta</taxon>
        <taxon>Spermatophyta</taxon>
        <taxon>Magnoliopsida</taxon>
        <taxon>Liliopsida</taxon>
        <taxon>Poales</taxon>
        <taxon>Poaceae</taxon>
        <taxon>BOP clade</taxon>
        <taxon>Oryzoideae</taxon>
        <taxon>Oryzeae</taxon>
        <taxon>Oryzinae</taxon>
        <taxon>Oryza</taxon>
    </lineage>
</organism>
<sequence>MAHIPPDRAQPIQFSRGDFGGATGAALPPAILSGAGDPIPHAPILLVTPTKPATTPTCRHTTRRD</sequence>
<evidence type="ECO:0000313" key="2">
    <source>
        <dbReference type="EnsemblPlants" id="OGLUM07G19930.1"/>
    </source>
</evidence>
<evidence type="ECO:0000256" key="1">
    <source>
        <dbReference type="SAM" id="MobiDB-lite"/>
    </source>
</evidence>
<dbReference type="AlphaFoldDB" id="A0A0E0ALX7"/>
<reference evidence="2" key="1">
    <citation type="submission" date="2015-04" db="UniProtKB">
        <authorList>
            <consortium name="EnsemblPlants"/>
        </authorList>
    </citation>
    <scope>IDENTIFICATION</scope>
</reference>
<accession>A0A0E0ALX7</accession>
<protein>
    <submittedName>
        <fullName evidence="2">Uncharacterized protein</fullName>
    </submittedName>
</protein>
<feature type="region of interest" description="Disordered" evidence="1">
    <location>
        <begin position="1"/>
        <end position="23"/>
    </location>
</feature>
<dbReference type="Gramene" id="OGLUM07G19930.1">
    <property type="protein sequence ID" value="OGLUM07G19930.1"/>
    <property type="gene ID" value="OGLUM07G19930"/>
</dbReference>
<dbReference type="EnsemblPlants" id="OGLUM07G19930.1">
    <property type="protein sequence ID" value="OGLUM07G19930.1"/>
    <property type="gene ID" value="OGLUM07G19930"/>
</dbReference>
<keyword evidence="3" id="KW-1185">Reference proteome</keyword>
<reference evidence="2" key="2">
    <citation type="submission" date="2018-05" db="EMBL/GenBank/DDBJ databases">
        <title>OgluRS3 (Oryza glumaepatula Reference Sequence Version 3).</title>
        <authorList>
            <person name="Zhang J."/>
            <person name="Kudrna D."/>
            <person name="Lee S."/>
            <person name="Talag J."/>
            <person name="Welchert J."/>
            <person name="Wing R.A."/>
        </authorList>
    </citation>
    <scope>NUCLEOTIDE SEQUENCE [LARGE SCALE GENOMIC DNA]</scope>
</reference>